<gene>
    <name evidence="1" type="ORF">OCBIM_22015066mg</name>
</gene>
<dbReference type="AlphaFoldDB" id="A0A0L8HHU8"/>
<name>A0A0L8HHU8_OCTBM</name>
<evidence type="ECO:0000313" key="1">
    <source>
        <dbReference type="EMBL" id="KOF88355.1"/>
    </source>
</evidence>
<accession>A0A0L8HHU8</accession>
<proteinExistence type="predicted"/>
<organism evidence="1">
    <name type="scientific">Octopus bimaculoides</name>
    <name type="common">California two-spotted octopus</name>
    <dbReference type="NCBI Taxonomy" id="37653"/>
    <lineage>
        <taxon>Eukaryota</taxon>
        <taxon>Metazoa</taxon>
        <taxon>Spiralia</taxon>
        <taxon>Lophotrochozoa</taxon>
        <taxon>Mollusca</taxon>
        <taxon>Cephalopoda</taxon>
        <taxon>Coleoidea</taxon>
        <taxon>Octopodiformes</taxon>
        <taxon>Octopoda</taxon>
        <taxon>Incirrata</taxon>
        <taxon>Octopodidae</taxon>
        <taxon>Octopus</taxon>
    </lineage>
</organism>
<reference evidence="1" key="1">
    <citation type="submission" date="2015-07" db="EMBL/GenBank/DDBJ databases">
        <title>MeaNS - Measles Nucleotide Surveillance Program.</title>
        <authorList>
            <person name="Tran T."/>
            <person name="Druce J."/>
        </authorList>
    </citation>
    <scope>NUCLEOTIDE SEQUENCE</scope>
    <source>
        <strain evidence="1">UCB-OBI-ISO-001</strain>
        <tissue evidence="1">Gonad</tissue>
    </source>
</reference>
<sequence>MDIGRERKKNFNIPSFALRISTLTRLKNNANFSAQNKTRRLGYYERKRHASY</sequence>
<protein>
    <submittedName>
        <fullName evidence="1">Uncharacterized protein</fullName>
    </submittedName>
</protein>
<dbReference type="EMBL" id="KQ418194">
    <property type="protein sequence ID" value="KOF88355.1"/>
    <property type="molecule type" value="Genomic_DNA"/>
</dbReference>